<dbReference type="SMART" id="SM00343">
    <property type="entry name" value="ZnF_C2HC"/>
    <property type="match status" value="2"/>
</dbReference>
<evidence type="ECO:0000313" key="3">
    <source>
        <dbReference type="EMBL" id="CAH2101324.1"/>
    </source>
</evidence>
<keyword evidence="1" id="KW-0863">Zinc-finger</keyword>
<dbReference type="Pfam" id="PF00098">
    <property type="entry name" value="zf-CCHC"/>
    <property type="match status" value="1"/>
</dbReference>
<proteinExistence type="predicted"/>
<dbReference type="GO" id="GO:0003676">
    <property type="term" value="F:nucleic acid binding"/>
    <property type="evidence" value="ECO:0007669"/>
    <property type="project" value="InterPro"/>
</dbReference>
<dbReference type="PROSITE" id="PS50158">
    <property type="entry name" value="ZF_CCHC"/>
    <property type="match status" value="1"/>
</dbReference>
<dbReference type="InterPro" id="IPR036875">
    <property type="entry name" value="Znf_CCHC_sf"/>
</dbReference>
<sequence>MQCAPQAPAWALSAPRTPAVLVTLRPEAVSKGVTYCEVLKRASEKVSLVELGFKDGLKIRRAATGARLLELPKGQTPEGAERLTKELRAALEDVASVVQPTKFASVRITGLDDSVTSEMVAAAVVKIVGCDVGSVRAGELSAGPGGMGTVVVRCPITAAKALEDAGRILVGWSSARVQVLEQRTLRCFKCMGLGHTRPTCPTAVDRGKQCYRCGIEGHLARTCTGALRCAVCADAGRPASHVMGAGLPPSQN</sequence>
<gene>
    <name evidence="3" type="ORF">EEDITHA_LOCUS16093</name>
</gene>
<evidence type="ECO:0000259" key="2">
    <source>
        <dbReference type="PROSITE" id="PS50158"/>
    </source>
</evidence>
<dbReference type="AlphaFoldDB" id="A0AAU9URT3"/>
<keyword evidence="1" id="KW-0479">Metal-binding</keyword>
<comment type="caution">
    <text evidence="3">The sequence shown here is derived from an EMBL/GenBank/DDBJ whole genome shotgun (WGS) entry which is preliminary data.</text>
</comment>
<organism evidence="3 4">
    <name type="scientific">Euphydryas editha</name>
    <name type="common">Edith's checkerspot</name>
    <dbReference type="NCBI Taxonomy" id="104508"/>
    <lineage>
        <taxon>Eukaryota</taxon>
        <taxon>Metazoa</taxon>
        <taxon>Ecdysozoa</taxon>
        <taxon>Arthropoda</taxon>
        <taxon>Hexapoda</taxon>
        <taxon>Insecta</taxon>
        <taxon>Pterygota</taxon>
        <taxon>Neoptera</taxon>
        <taxon>Endopterygota</taxon>
        <taxon>Lepidoptera</taxon>
        <taxon>Glossata</taxon>
        <taxon>Ditrysia</taxon>
        <taxon>Papilionoidea</taxon>
        <taxon>Nymphalidae</taxon>
        <taxon>Nymphalinae</taxon>
        <taxon>Euphydryas</taxon>
    </lineage>
</organism>
<feature type="domain" description="CCHC-type" evidence="2">
    <location>
        <begin position="210"/>
        <end position="223"/>
    </location>
</feature>
<reference evidence="3" key="1">
    <citation type="submission" date="2022-03" db="EMBL/GenBank/DDBJ databases">
        <authorList>
            <person name="Tunstrom K."/>
        </authorList>
    </citation>
    <scope>NUCLEOTIDE SEQUENCE</scope>
</reference>
<dbReference type="Gene3D" id="4.10.60.10">
    <property type="entry name" value="Zinc finger, CCHC-type"/>
    <property type="match status" value="1"/>
</dbReference>
<name>A0AAU9URT3_EUPED</name>
<keyword evidence="4" id="KW-1185">Reference proteome</keyword>
<dbReference type="InterPro" id="IPR001878">
    <property type="entry name" value="Znf_CCHC"/>
</dbReference>
<dbReference type="GO" id="GO:0008270">
    <property type="term" value="F:zinc ion binding"/>
    <property type="evidence" value="ECO:0007669"/>
    <property type="project" value="UniProtKB-KW"/>
</dbReference>
<keyword evidence="1" id="KW-0862">Zinc</keyword>
<dbReference type="SUPFAM" id="SSF57756">
    <property type="entry name" value="Retrovirus zinc finger-like domains"/>
    <property type="match status" value="1"/>
</dbReference>
<evidence type="ECO:0000313" key="4">
    <source>
        <dbReference type="Proteomes" id="UP001153954"/>
    </source>
</evidence>
<evidence type="ECO:0000256" key="1">
    <source>
        <dbReference type="PROSITE-ProRule" id="PRU00047"/>
    </source>
</evidence>
<protein>
    <recommendedName>
        <fullName evidence="2">CCHC-type domain-containing protein</fullName>
    </recommendedName>
</protein>
<dbReference type="EMBL" id="CAKOGL010000023">
    <property type="protein sequence ID" value="CAH2101324.1"/>
    <property type="molecule type" value="Genomic_DNA"/>
</dbReference>
<accession>A0AAU9URT3</accession>
<dbReference type="Proteomes" id="UP001153954">
    <property type="component" value="Unassembled WGS sequence"/>
</dbReference>